<dbReference type="Pfam" id="PF02397">
    <property type="entry name" value="Bac_transf"/>
    <property type="match status" value="1"/>
</dbReference>
<dbReference type="InterPro" id="IPR003362">
    <property type="entry name" value="Bact_transf"/>
</dbReference>
<accession>A0A3D8Q2Z7</accession>
<dbReference type="AlphaFoldDB" id="A0A3D8Q2Z7"/>
<evidence type="ECO:0000259" key="2">
    <source>
        <dbReference type="Pfam" id="PF02397"/>
    </source>
</evidence>
<dbReference type="GO" id="GO:0016780">
    <property type="term" value="F:phosphotransferase activity, for other substituted phosphate groups"/>
    <property type="evidence" value="ECO:0007669"/>
    <property type="project" value="TreeGrafter"/>
</dbReference>
<feature type="domain" description="Bacterial sugar transferase" evidence="2">
    <location>
        <begin position="2"/>
        <end position="177"/>
    </location>
</feature>
<protein>
    <submittedName>
        <fullName evidence="3">Sugar transferase</fullName>
    </submittedName>
</protein>
<dbReference type="OrthoDB" id="9808602at2"/>
<dbReference type="RefSeq" id="WP_115771266.1">
    <property type="nucleotide sequence ID" value="NZ_PIOC01000001.1"/>
</dbReference>
<organism evidence="3 4">
    <name type="scientific">Oceanobacillus arenosus</name>
    <dbReference type="NCBI Taxonomy" id="1229153"/>
    <lineage>
        <taxon>Bacteria</taxon>
        <taxon>Bacillati</taxon>
        <taxon>Bacillota</taxon>
        <taxon>Bacilli</taxon>
        <taxon>Bacillales</taxon>
        <taxon>Bacillaceae</taxon>
        <taxon>Oceanobacillus</taxon>
    </lineage>
</organism>
<comment type="similarity">
    <text evidence="1">Belongs to the bacterial sugar transferase family.</text>
</comment>
<evidence type="ECO:0000313" key="3">
    <source>
        <dbReference type="EMBL" id="RDW22407.1"/>
    </source>
</evidence>
<gene>
    <name evidence="3" type="ORF">CWR48_01495</name>
</gene>
<keyword evidence="3" id="KW-0808">Transferase</keyword>
<keyword evidence="4" id="KW-1185">Reference proteome</keyword>
<comment type="caution">
    <text evidence="3">The sequence shown here is derived from an EMBL/GenBank/DDBJ whole genome shotgun (WGS) entry which is preliminary data.</text>
</comment>
<proteinExistence type="inferred from homology"/>
<dbReference type="Proteomes" id="UP000257143">
    <property type="component" value="Unassembled WGS sequence"/>
</dbReference>
<reference evidence="4" key="1">
    <citation type="submission" date="2017-11" db="EMBL/GenBank/DDBJ databases">
        <authorList>
            <person name="Zhu W."/>
        </authorList>
    </citation>
    <scope>NUCLEOTIDE SEQUENCE [LARGE SCALE GENOMIC DNA]</scope>
    <source>
        <strain evidence="4">CAU 1183</strain>
    </source>
</reference>
<dbReference type="PANTHER" id="PTHR30576">
    <property type="entry name" value="COLANIC BIOSYNTHESIS UDP-GLUCOSE LIPID CARRIER TRANSFERASE"/>
    <property type="match status" value="1"/>
</dbReference>
<dbReference type="EMBL" id="PIOC01000001">
    <property type="protein sequence ID" value="RDW22407.1"/>
    <property type="molecule type" value="Genomic_DNA"/>
</dbReference>
<evidence type="ECO:0000313" key="4">
    <source>
        <dbReference type="Proteomes" id="UP000257143"/>
    </source>
</evidence>
<name>A0A3D8Q2Z7_9BACI</name>
<sequence length="199" mass="22966">MKRALDVFTSLTLIIIFLPILLIVAIMVRIALGAPVLFKQQRPGLNGKPFYLYKFRTMTNALDPNGQLLSDEQRITALGMFLRKYSLDELPQLFNVLKGEMSLVGPRPLLMEYLALYTEEQRLRHTVRPGITGWAQINGRNAITWEEKFNLDIWYVNNQHFLLDLKILVLTIVKVLKREGIRSEDSVSMMKFTGKKEVL</sequence>
<evidence type="ECO:0000256" key="1">
    <source>
        <dbReference type="ARBA" id="ARBA00006464"/>
    </source>
</evidence>
<dbReference type="PANTHER" id="PTHR30576:SF8">
    <property type="entry name" value="UNDECAPRENYL-PHOSPHATE GALACTOSE PHOSPHOTRANSFERASE"/>
    <property type="match status" value="1"/>
</dbReference>